<keyword evidence="10" id="KW-1185">Reference proteome</keyword>
<dbReference type="GO" id="GO:0000400">
    <property type="term" value="F:four-way junction DNA binding"/>
    <property type="evidence" value="ECO:0007669"/>
    <property type="project" value="UniProtKB-UniRule"/>
</dbReference>
<dbReference type="Gene3D" id="1.10.8.10">
    <property type="entry name" value="DNA helicase RuvA subunit, C-terminal domain"/>
    <property type="match status" value="1"/>
</dbReference>
<dbReference type="Proteomes" id="UP000662572">
    <property type="component" value="Unassembled WGS sequence"/>
</dbReference>
<comment type="similarity">
    <text evidence="6">Belongs to the RuvA family.</text>
</comment>
<keyword evidence="9" id="KW-0067">ATP-binding</keyword>
<dbReference type="SUPFAM" id="SSF50249">
    <property type="entry name" value="Nucleic acid-binding proteins"/>
    <property type="match status" value="1"/>
</dbReference>
<feature type="region of interest" description="Domain I" evidence="6">
    <location>
        <begin position="1"/>
        <end position="64"/>
    </location>
</feature>
<dbReference type="Pfam" id="PF14520">
    <property type="entry name" value="HHH_5"/>
    <property type="match status" value="1"/>
</dbReference>
<keyword evidence="9" id="KW-0347">Helicase</keyword>
<feature type="domain" description="DNA helicase Holliday junction RuvA type" evidence="7">
    <location>
        <begin position="1"/>
        <end position="62"/>
    </location>
</feature>
<dbReference type="Gene3D" id="2.40.50.140">
    <property type="entry name" value="Nucleic acid-binding proteins"/>
    <property type="match status" value="1"/>
</dbReference>
<evidence type="ECO:0000256" key="6">
    <source>
        <dbReference type="HAMAP-Rule" id="MF_00031"/>
    </source>
</evidence>
<evidence type="ECO:0000256" key="1">
    <source>
        <dbReference type="ARBA" id="ARBA00022490"/>
    </source>
</evidence>
<dbReference type="AlphaFoldDB" id="A0A918Q3M6"/>
<evidence type="ECO:0000259" key="7">
    <source>
        <dbReference type="Pfam" id="PF01330"/>
    </source>
</evidence>
<evidence type="ECO:0000256" key="2">
    <source>
        <dbReference type="ARBA" id="ARBA00022763"/>
    </source>
</evidence>
<evidence type="ECO:0000256" key="4">
    <source>
        <dbReference type="ARBA" id="ARBA00023172"/>
    </source>
</evidence>
<evidence type="ECO:0000259" key="8">
    <source>
        <dbReference type="Pfam" id="PF07499"/>
    </source>
</evidence>
<reference evidence="9" key="2">
    <citation type="submission" date="2020-09" db="EMBL/GenBank/DDBJ databases">
        <authorList>
            <person name="Sun Q."/>
            <person name="Kim S."/>
        </authorList>
    </citation>
    <scope>NUCLEOTIDE SEQUENCE</scope>
    <source>
        <strain evidence="9">KCTC 32296</strain>
    </source>
</reference>
<dbReference type="InterPro" id="IPR012340">
    <property type="entry name" value="NA-bd_OB-fold"/>
</dbReference>
<dbReference type="SUPFAM" id="SSF46929">
    <property type="entry name" value="DNA helicase RuvA subunit, C-terminal domain"/>
    <property type="match status" value="1"/>
</dbReference>
<dbReference type="EMBL" id="BMZB01000001">
    <property type="protein sequence ID" value="GGZ29579.1"/>
    <property type="molecule type" value="Genomic_DNA"/>
</dbReference>
<dbReference type="RefSeq" id="WP_189485706.1">
    <property type="nucleotide sequence ID" value="NZ_BMZB01000001.1"/>
</dbReference>
<comment type="subunit">
    <text evidence="6">Homotetramer. Forms an RuvA(8)-RuvB(12)-Holliday junction (HJ) complex. HJ DNA is sandwiched between 2 RuvA tetramers; dsDNA enters through RuvA and exits via RuvB. An RuvB hexamer assembles on each DNA strand where it exits the tetramer. Each RuvB hexamer is contacted by two RuvA subunits (via domain III) on 2 adjacent RuvB subunits; this complex drives branch migration. In the full resolvosome a probable DNA-RuvA(4)-RuvB(12)-RuvC(2) complex forms which resolves the HJ.</text>
</comment>
<dbReference type="GO" id="GO:0009378">
    <property type="term" value="F:four-way junction helicase activity"/>
    <property type="evidence" value="ECO:0007669"/>
    <property type="project" value="InterPro"/>
</dbReference>
<dbReference type="Gene3D" id="1.10.150.20">
    <property type="entry name" value="5' to 3' exonuclease, C-terminal subdomain"/>
    <property type="match status" value="1"/>
</dbReference>
<dbReference type="GO" id="GO:0005737">
    <property type="term" value="C:cytoplasm"/>
    <property type="evidence" value="ECO:0007669"/>
    <property type="project" value="UniProtKB-SubCell"/>
</dbReference>
<proteinExistence type="inferred from homology"/>
<keyword evidence="2 6" id="KW-0227">DNA damage</keyword>
<comment type="function">
    <text evidence="6">The RuvA-RuvB-RuvC complex processes Holliday junction (HJ) DNA during genetic recombination and DNA repair, while the RuvA-RuvB complex plays an important role in the rescue of blocked DNA replication forks via replication fork reversal (RFR). RuvA specifically binds to HJ cruciform DNA, conferring on it an open structure. The RuvB hexamer acts as an ATP-dependent pump, pulling dsDNA into and through the RuvAB complex. HJ branch migration allows RuvC to scan DNA until it finds its consensus sequence, where it cleaves and resolves the cruciform DNA.</text>
</comment>
<dbReference type="GO" id="GO:0005524">
    <property type="term" value="F:ATP binding"/>
    <property type="evidence" value="ECO:0007669"/>
    <property type="project" value="InterPro"/>
</dbReference>
<dbReference type="InterPro" id="IPR010994">
    <property type="entry name" value="RuvA_2-like"/>
</dbReference>
<evidence type="ECO:0000313" key="9">
    <source>
        <dbReference type="EMBL" id="GGZ29579.1"/>
    </source>
</evidence>
<reference evidence="9" key="1">
    <citation type="journal article" date="2014" name="Int. J. Syst. Evol. Microbiol.">
        <title>Complete genome sequence of Corynebacterium casei LMG S-19264T (=DSM 44701T), isolated from a smear-ripened cheese.</title>
        <authorList>
            <consortium name="US DOE Joint Genome Institute (JGI-PGF)"/>
            <person name="Walter F."/>
            <person name="Albersmeier A."/>
            <person name="Kalinowski J."/>
            <person name="Ruckert C."/>
        </authorList>
    </citation>
    <scope>NUCLEOTIDE SEQUENCE</scope>
    <source>
        <strain evidence="9">KCTC 32296</strain>
    </source>
</reference>
<dbReference type="Pfam" id="PF01330">
    <property type="entry name" value="RuvA_N"/>
    <property type="match status" value="1"/>
</dbReference>
<dbReference type="NCBIfam" id="TIGR00084">
    <property type="entry name" value="ruvA"/>
    <property type="match status" value="1"/>
</dbReference>
<feature type="domain" description="Holliday junction DNA helicase RuvA C-terminal" evidence="8">
    <location>
        <begin position="157"/>
        <end position="203"/>
    </location>
</feature>
<protein>
    <recommendedName>
        <fullName evidence="6">Holliday junction branch migration complex subunit RuvA</fullName>
    </recommendedName>
</protein>
<keyword evidence="1 6" id="KW-0963">Cytoplasm</keyword>
<dbReference type="GO" id="GO:0006310">
    <property type="term" value="P:DNA recombination"/>
    <property type="evidence" value="ECO:0007669"/>
    <property type="project" value="UniProtKB-UniRule"/>
</dbReference>
<keyword evidence="9" id="KW-0547">Nucleotide-binding</keyword>
<evidence type="ECO:0000256" key="5">
    <source>
        <dbReference type="ARBA" id="ARBA00023204"/>
    </source>
</evidence>
<dbReference type="InterPro" id="IPR036267">
    <property type="entry name" value="RuvA_C_sf"/>
</dbReference>
<keyword evidence="3 6" id="KW-0238">DNA-binding</keyword>
<sequence length="205" mass="21386">MIGRLRGLVLELSDEDALIEVGGVGYIVRCGVRTLANMPELGAEVIVHIESVTREDGTRLFGFLTKDERQAFVSLQGVQGVGPKAALAVLDIMTPMELAQAVASDDKTKVGRASGVGPKLAQRIVIELKGKPLTAAGVFEPIGYSPAAVVTTVKPSVNGESVAALMGLGMSEQQSRQAVDVALKDLGPEAELAAVIRASLKALGR</sequence>
<organism evidence="9 10">
    <name type="scientific">Asticcacaulis endophyticus</name>
    <dbReference type="NCBI Taxonomy" id="1395890"/>
    <lineage>
        <taxon>Bacteria</taxon>
        <taxon>Pseudomonadati</taxon>
        <taxon>Pseudomonadota</taxon>
        <taxon>Alphaproteobacteria</taxon>
        <taxon>Caulobacterales</taxon>
        <taxon>Caulobacteraceae</taxon>
        <taxon>Asticcacaulis</taxon>
    </lineage>
</organism>
<dbReference type="InterPro" id="IPR011114">
    <property type="entry name" value="RuvA_C"/>
</dbReference>
<name>A0A918Q3M6_9CAUL</name>
<comment type="caution">
    <text evidence="6">Lacks conserved residue(s) required for the propagation of feature annotation.</text>
</comment>
<dbReference type="CDD" id="cd14332">
    <property type="entry name" value="UBA_RuvA_C"/>
    <property type="match status" value="1"/>
</dbReference>
<dbReference type="GO" id="GO:0048476">
    <property type="term" value="C:Holliday junction resolvase complex"/>
    <property type="evidence" value="ECO:0007669"/>
    <property type="project" value="UniProtKB-UniRule"/>
</dbReference>
<keyword evidence="5 6" id="KW-0234">DNA repair</keyword>
<dbReference type="GO" id="GO:0006281">
    <property type="term" value="P:DNA repair"/>
    <property type="evidence" value="ECO:0007669"/>
    <property type="project" value="UniProtKB-UniRule"/>
</dbReference>
<keyword evidence="9" id="KW-0378">Hydrolase</keyword>
<dbReference type="HAMAP" id="MF_00031">
    <property type="entry name" value="DNA_HJ_migration_RuvA"/>
    <property type="match status" value="1"/>
</dbReference>
<evidence type="ECO:0000313" key="10">
    <source>
        <dbReference type="Proteomes" id="UP000662572"/>
    </source>
</evidence>
<comment type="domain">
    <text evidence="6">Has three domains with a flexible linker between the domains II and III and assumes an 'L' shape. Domain III is highly mobile and contacts RuvB.</text>
</comment>
<keyword evidence="4 6" id="KW-0233">DNA recombination</keyword>
<accession>A0A918Q3M6</accession>
<comment type="caution">
    <text evidence="9">The sequence shown here is derived from an EMBL/GenBank/DDBJ whole genome shotgun (WGS) entry which is preliminary data.</text>
</comment>
<dbReference type="SUPFAM" id="SSF47781">
    <property type="entry name" value="RuvA domain 2-like"/>
    <property type="match status" value="1"/>
</dbReference>
<dbReference type="InterPro" id="IPR000085">
    <property type="entry name" value="RuvA"/>
</dbReference>
<comment type="subcellular location">
    <subcellularLocation>
        <location evidence="6">Cytoplasm</location>
    </subcellularLocation>
</comment>
<dbReference type="GO" id="GO:0009379">
    <property type="term" value="C:Holliday junction helicase complex"/>
    <property type="evidence" value="ECO:0007669"/>
    <property type="project" value="InterPro"/>
</dbReference>
<dbReference type="InterPro" id="IPR013849">
    <property type="entry name" value="DNA_helicase_Holl-junc_RuvA_I"/>
</dbReference>
<feature type="region of interest" description="Domain III" evidence="6">
    <location>
        <begin position="157"/>
        <end position="205"/>
    </location>
</feature>
<evidence type="ECO:0000256" key="3">
    <source>
        <dbReference type="ARBA" id="ARBA00023125"/>
    </source>
</evidence>
<gene>
    <name evidence="6 9" type="primary">ruvA</name>
    <name evidence="9" type="ORF">GCM10011273_14540</name>
</gene>
<dbReference type="Pfam" id="PF07499">
    <property type="entry name" value="RuvA_C"/>
    <property type="match status" value="1"/>
</dbReference>